<feature type="transmembrane region" description="Helical" evidence="1">
    <location>
        <begin position="155"/>
        <end position="171"/>
    </location>
</feature>
<dbReference type="OrthoDB" id="1957909at2"/>
<keyword evidence="1" id="KW-1133">Transmembrane helix</keyword>
<dbReference type="STRING" id="1520.LF65_01832"/>
<dbReference type="PIRSF" id="PIRSF021435">
    <property type="entry name" value="SpoIIIAB"/>
    <property type="match status" value="1"/>
</dbReference>
<evidence type="ECO:0000256" key="1">
    <source>
        <dbReference type="SAM" id="Phobius"/>
    </source>
</evidence>
<organism evidence="2 5">
    <name type="scientific">Clostridium beijerinckii</name>
    <name type="common">Clostridium MP</name>
    <dbReference type="NCBI Taxonomy" id="1520"/>
    <lineage>
        <taxon>Bacteria</taxon>
        <taxon>Bacillati</taxon>
        <taxon>Bacillota</taxon>
        <taxon>Clostridia</taxon>
        <taxon>Eubacteriales</taxon>
        <taxon>Clostridiaceae</taxon>
        <taxon>Clostridium</taxon>
    </lineage>
</organism>
<proteinExistence type="predicted"/>
<dbReference type="Proteomes" id="UP000031866">
    <property type="component" value="Chromosome"/>
</dbReference>
<dbReference type="EMBL" id="JABAGV010000011">
    <property type="protein sequence ID" value="MBC2474276.1"/>
    <property type="molecule type" value="Genomic_DNA"/>
</dbReference>
<dbReference type="Proteomes" id="UP000821656">
    <property type="component" value="Unassembled WGS sequence"/>
</dbReference>
<reference evidence="4" key="4">
    <citation type="submission" date="2020-05" db="EMBL/GenBank/DDBJ databases">
        <title>Genomic insights into acetone-butanol-ethanol (ABE) fermentation by sequencing solventogenic clostridia strains.</title>
        <authorList>
            <person name="Brown S."/>
        </authorList>
    </citation>
    <scope>NUCLEOTIDE SEQUENCE</scope>
    <source>
        <strain evidence="4">DJ126</strain>
    </source>
</reference>
<reference evidence="3" key="5">
    <citation type="journal article" date="2022" name="Nat. Biotechnol.">
        <title>Carbon-negative production of acetone and isopropanol by gas fermentation at industrial pilot scale.</title>
        <authorList>
            <person name="Liew F.E."/>
            <person name="Nogle R."/>
            <person name="Abdalla T."/>
            <person name="Rasor B.J."/>
            <person name="Canter C."/>
            <person name="Jensen R.O."/>
            <person name="Wang L."/>
            <person name="Strutz J."/>
            <person name="Chirania P."/>
            <person name="De Tissera S."/>
            <person name="Mueller A.P."/>
            <person name="Ruan Z."/>
            <person name="Gao A."/>
            <person name="Tran L."/>
            <person name="Engle N.L."/>
            <person name="Bromley J.C."/>
            <person name="Daniell J."/>
            <person name="Conrado R."/>
            <person name="Tschaplinski T.J."/>
            <person name="Giannone R.J."/>
            <person name="Hettich R.L."/>
            <person name="Karim A.S."/>
            <person name="Simpson S.D."/>
            <person name="Brown S.D."/>
            <person name="Leang C."/>
            <person name="Jewett M.C."/>
            <person name="Kopke M."/>
        </authorList>
    </citation>
    <scope>NUCLEOTIDE SEQUENCE</scope>
    <source>
        <strain evidence="3">DJ015</strain>
    </source>
</reference>
<reference evidence="3" key="3">
    <citation type="submission" date="2020-04" db="EMBL/GenBank/DDBJ databases">
        <authorList>
            <person name="Brown S."/>
        </authorList>
    </citation>
    <scope>NUCLEOTIDE SEQUENCE</scope>
    <source>
        <strain evidence="3">DJ015</strain>
    </source>
</reference>
<name>A0A0B5QNL0_CLOBE</name>
<dbReference type="KEGG" id="cbei:LF65_01832"/>
<sequence length="172" mass="19644">MLKLILIVCIFIISTYIGFAYGETFKKRQEQLKEILKSLTILQNDIVYGTTPLPEALGNLSHKVCKPLSNFIELVVNRLLKGNVESVYEAALEEFEVLENEFYLERDDRKIMSDFFKSLGESGVYGQEKIFLLAIEGIKINLSDAEENAKKNTKLYRYLGVCLGAMIIIFMI</sequence>
<keyword evidence="1" id="KW-0812">Transmembrane</keyword>
<accession>A0A0B5QNL0</accession>
<reference evidence="2" key="2">
    <citation type="submission" date="2016-02" db="EMBL/GenBank/DDBJ databases">
        <title>Genome sequence of Clostridium beijerinckii strain 59B.</title>
        <authorList>
            <person name="Little G.T."/>
            <person name="Minton N.P."/>
        </authorList>
    </citation>
    <scope>NUCLEOTIDE SEQUENCE</scope>
    <source>
        <strain evidence="2">NCIMB 14988</strain>
    </source>
</reference>
<dbReference type="AlphaFoldDB" id="A0A0B5QNL0"/>
<reference evidence="5" key="1">
    <citation type="submission" date="2014-12" db="EMBL/GenBank/DDBJ databases">
        <title>Genome sequence of Clostridium beijerinckii strain 59B.</title>
        <authorList>
            <person name="Little G.T."/>
            <person name="Minton N.P."/>
        </authorList>
    </citation>
    <scope>NUCLEOTIDE SEQUENCE [LARGE SCALE GENOMIC DNA]</scope>
    <source>
        <strain evidence="5">59B</strain>
    </source>
</reference>
<dbReference type="Proteomes" id="UP001194098">
    <property type="component" value="Unassembled WGS sequence"/>
</dbReference>
<dbReference type="Pfam" id="PF09548">
    <property type="entry name" value="Spore_III_AB"/>
    <property type="match status" value="1"/>
</dbReference>
<dbReference type="EMBL" id="JABSXK010000001">
    <property type="protein sequence ID" value="NRV07332.1"/>
    <property type="molecule type" value="Genomic_DNA"/>
</dbReference>
<gene>
    <name evidence="4" type="ORF">DFH45_000295</name>
    <name evidence="3" type="ORF">HGI39_06040</name>
    <name evidence="2" type="ORF">LF65_01832</name>
</gene>
<evidence type="ECO:0000313" key="5">
    <source>
        <dbReference type="Proteomes" id="UP000031866"/>
    </source>
</evidence>
<keyword evidence="1" id="KW-0472">Membrane</keyword>
<dbReference type="EMBL" id="CP010086">
    <property type="protein sequence ID" value="AJG98433.1"/>
    <property type="molecule type" value="Genomic_DNA"/>
</dbReference>
<dbReference type="InterPro" id="IPR014198">
    <property type="entry name" value="Spore_III_AB"/>
</dbReference>
<evidence type="ECO:0000313" key="4">
    <source>
        <dbReference type="EMBL" id="NRV07332.1"/>
    </source>
</evidence>
<evidence type="ECO:0000313" key="3">
    <source>
        <dbReference type="EMBL" id="MBC2474276.1"/>
    </source>
</evidence>
<protein>
    <submittedName>
        <fullName evidence="2">Stage III sporulation protein AB</fullName>
    </submittedName>
    <submittedName>
        <fullName evidence="3">Stage III sporulation protein SpoAB</fullName>
    </submittedName>
</protein>
<dbReference type="GeneID" id="66344584"/>
<dbReference type="NCBIfam" id="TIGR02833">
    <property type="entry name" value="spore_III_AB"/>
    <property type="match status" value="1"/>
</dbReference>
<evidence type="ECO:0000313" key="2">
    <source>
        <dbReference type="EMBL" id="AJG98433.1"/>
    </source>
</evidence>
<dbReference type="RefSeq" id="WP_023974715.1">
    <property type="nucleotide sequence ID" value="NZ_BKAK01000003.1"/>
</dbReference>